<dbReference type="InterPro" id="IPR051564">
    <property type="entry name" value="LRR_receptor-like_kinase"/>
</dbReference>
<dbReference type="PANTHER" id="PTHR48055">
    <property type="entry name" value="LEUCINE-RICH REPEAT RECEPTOR PROTEIN KINASE EMS1"/>
    <property type="match status" value="1"/>
</dbReference>
<dbReference type="STRING" id="63057.A0A2P5FTF0"/>
<dbReference type="PANTHER" id="PTHR48055:SF55">
    <property type="entry name" value="PROTEIN KINASE DOMAIN-CONTAINING PROTEIN"/>
    <property type="match status" value="1"/>
</dbReference>
<gene>
    <name evidence="2" type="ORF">TorRG33x02_032330</name>
</gene>
<dbReference type="GO" id="GO:0005524">
    <property type="term" value="F:ATP binding"/>
    <property type="evidence" value="ECO:0007669"/>
    <property type="project" value="InterPro"/>
</dbReference>
<evidence type="ECO:0000259" key="1">
    <source>
        <dbReference type="PROSITE" id="PS50011"/>
    </source>
</evidence>
<feature type="domain" description="Protein kinase" evidence="1">
    <location>
        <begin position="1"/>
        <end position="140"/>
    </location>
</feature>
<dbReference type="PROSITE" id="PS50011">
    <property type="entry name" value="PROTEIN_KINASE_DOM"/>
    <property type="match status" value="1"/>
</dbReference>
<keyword evidence="2" id="KW-0418">Kinase</keyword>
<dbReference type="OrthoDB" id="1103805at2759"/>
<comment type="caution">
    <text evidence="2">The sequence shown here is derived from an EMBL/GenBank/DDBJ whole genome shotgun (WGS) entry which is preliminary data.</text>
</comment>
<keyword evidence="3" id="KW-1185">Reference proteome</keyword>
<dbReference type="InterPro" id="IPR011009">
    <property type="entry name" value="Kinase-like_dom_sf"/>
</dbReference>
<dbReference type="InParanoid" id="A0A2P5FTF0"/>
<dbReference type="Gene3D" id="1.10.510.10">
    <property type="entry name" value="Transferase(Phosphotransferase) domain 1"/>
    <property type="match status" value="1"/>
</dbReference>
<dbReference type="InterPro" id="IPR000719">
    <property type="entry name" value="Prot_kinase_dom"/>
</dbReference>
<reference evidence="3" key="1">
    <citation type="submission" date="2016-06" db="EMBL/GenBank/DDBJ databases">
        <title>Parallel loss of symbiosis genes in relatives of nitrogen-fixing non-legume Parasponia.</title>
        <authorList>
            <person name="Van Velzen R."/>
            <person name="Holmer R."/>
            <person name="Bu F."/>
            <person name="Rutten L."/>
            <person name="Van Zeijl A."/>
            <person name="Liu W."/>
            <person name="Santuari L."/>
            <person name="Cao Q."/>
            <person name="Sharma T."/>
            <person name="Shen D."/>
            <person name="Roswanjaya Y."/>
            <person name="Wardhani T."/>
            <person name="Kalhor M.S."/>
            <person name="Jansen J."/>
            <person name="Van den Hoogen J."/>
            <person name="Gungor B."/>
            <person name="Hartog M."/>
            <person name="Hontelez J."/>
            <person name="Verver J."/>
            <person name="Yang W.-C."/>
            <person name="Schijlen E."/>
            <person name="Repin R."/>
            <person name="Schilthuizen M."/>
            <person name="Schranz E."/>
            <person name="Heidstra R."/>
            <person name="Miyata K."/>
            <person name="Fedorova E."/>
            <person name="Kohlen W."/>
            <person name="Bisseling T."/>
            <person name="Smit S."/>
            <person name="Geurts R."/>
        </authorList>
    </citation>
    <scope>NUCLEOTIDE SEQUENCE [LARGE SCALE GENOMIC DNA]</scope>
    <source>
        <strain evidence="3">cv. RG33-2</strain>
    </source>
</reference>
<sequence length="152" mass="16907">MGNEPSKRGDIYSYGILVLELFTGRSPTDEMFKDDLNLHNFVKMALPERVVQIVDSALLPSEDEETMVRRQNYNNGGINEISTEGTSVTFANQNQTSAHLQKCLLSVLEIGLACSVVSPNERMNIGDVTKELQHIRNAYLGLGIHGQRQRTG</sequence>
<keyword evidence="2" id="KW-0808">Transferase</keyword>
<protein>
    <submittedName>
        <fullName evidence="2">Tyrosine-protein kinase</fullName>
    </submittedName>
</protein>
<dbReference type="SUPFAM" id="SSF56112">
    <property type="entry name" value="Protein kinase-like (PK-like)"/>
    <property type="match status" value="1"/>
</dbReference>
<accession>A0A2P5FTF0</accession>
<dbReference type="AlphaFoldDB" id="A0A2P5FTF0"/>
<dbReference type="GO" id="GO:0004672">
    <property type="term" value="F:protein kinase activity"/>
    <property type="evidence" value="ECO:0007669"/>
    <property type="project" value="InterPro"/>
</dbReference>
<proteinExistence type="predicted"/>
<dbReference type="GO" id="GO:0016020">
    <property type="term" value="C:membrane"/>
    <property type="evidence" value="ECO:0007669"/>
    <property type="project" value="TreeGrafter"/>
</dbReference>
<evidence type="ECO:0000313" key="3">
    <source>
        <dbReference type="Proteomes" id="UP000237000"/>
    </source>
</evidence>
<organism evidence="2 3">
    <name type="scientific">Trema orientale</name>
    <name type="common">Charcoal tree</name>
    <name type="synonym">Celtis orientalis</name>
    <dbReference type="NCBI Taxonomy" id="63057"/>
    <lineage>
        <taxon>Eukaryota</taxon>
        <taxon>Viridiplantae</taxon>
        <taxon>Streptophyta</taxon>
        <taxon>Embryophyta</taxon>
        <taxon>Tracheophyta</taxon>
        <taxon>Spermatophyta</taxon>
        <taxon>Magnoliopsida</taxon>
        <taxon>eudicotyledons</taxon>
        <taxon>Gunneridae</taxon>
        <taxon>Pentapetalae</taxon>
        <taxon>rosids</taxon>
        <taxon>fabids</taxon>
        <taxon>Rosales</taxon>
        <taxon>Cannabaceae</taxon>
        <taxon>Trema</taxon>
    </lineage>
</organism>
<name>A0A2P5FTF0_TREOI</name>
<dbReference type="EMBL" id="JXTC01000010">
    <property type="protein sequence ID" value="POO01050.1"/>
    <property type="molecule type" value="Genomic_DNA"/>
</dbReference>
<evidence type="ECO:0000313" key="2">
    <source>
        <dbReference type="EMBL" id="POO01050.1"/>
    </source>
</evidence>
<dbReference type="Proteomes" id="UP000237000">
    <property type="component" value="Unassembled WGS sequence"/>
</dbReference>